<sequence length="60" mass="6796">MSARASCRLHNSRQHCQPTANQCQLQKRASDSIGQTDVLVYPPFFKMDLLVTVHVNQPID</sequence>
<dbReference type="EMBL" id="JYDJ01000312">
    <property type="protein sequence ID" value="KRX37382.1"/>
    <property type="molecule type" value="Genomic_DNA"/>
</dbReference>
<gene>
    <name evidence="1" type="ORF">T05_4995</name>
</gene>
<comment type="caution">
    <text evidence="1">The sequence shown here is derived from an EMBL/GenBank/DDBJ whole genome shotgun (WGS) entry which is preliminary data.</text>
</comment>
<evidence type="ECO:0000313" key="1">
    <source>
        <dbReference type="EMBL" id="KRX37382.1"/>
    </source>
</evidence>
<evidence type="ECO:0000313" key="2">
    <source>
        <dbReference type="Proteomes" id="UP000055048"/>
    </source>
</evidence>
<reference evidence="1 2" key="1">
    <citation type="submission" date="2015-01" db="EMBL/GenBank/DDBJ databases">
        <title>Evolution of Trichinella species and genotypes.</title>
        <authorList>
            <person name="Korhonen P.K."/>
            <person name="Edoardo P."/>
            <person name="Giuseppe L.R."/>
            <person name="Gasser R.B."/>
        </authorList>
    </citation>
    <scope>NUCLEOTIDE SEQUENCE [LARGE SCALE GENOMIC DNA]</scope>
    <source>
        <strain evidence="1">ISS417</strain>
    </source>
</reference>
<protein>
    <submittedName>
        <fullName evidence="1">Uncharacterized protein</fullName>
    </submittedName>
</protein>
<name>A0A0V0TEL4_9BILA</name>
<proteinExistence type="predicted"/>
<keyword evidence="2" id="KW-1185">Reference proteome</keyword>
<accession>A0A0V0TEL4</accession>
<dbReference type="AlphaFoldDB" id="A0A0V0TEL4"/>
<dbReference type="Proteomes" id="UP000055048">
    <property type="component" value="Unassembled WGS sequence"/>
</dbReference>
<organism evidence="1 2">
    <name type="scientific">Trichinella murrelli</name>
    <dbReference type="NCBI Taxonomy" id="144512"/>
    <lineage>
        <taxon>Eukaryota</taxon>
        <taxon>Metazoa</taxon>
        <taxon>Ecdysozoa</taxon>
        <taxon>Nematoda</taxon>
        <taxon>Enoplea</taxon>
        <taxon>Dorylaimia</taxon>
        <taxon>Trichinellida</taxon>
        <taxon>Trichinellidae</taxon>
        <taxon>Trichinella</taxon>
    </lineage>
</organism>